<evidence type="ECO:0000256" key="10">
    <source>
        <dbReference type="ARBA" id="ARBA00023136"/>
    </source>
</evidence>
<reference evidence="28" key="8">
    <citation type="journal article" date="2015" name="Mol. Biol. Evol.">
        <title>Integrative view of alpha2,3-sialyltransferases (ST3Gal) molecular and functional evolution in deuterostomes: significance of lineage-specific losses.</title>
        <authorList>
            <person name="Petit D."/>
            <person name="Teppa E."/>
            <person name="Mir A.M."/>
            <person name="Vicogne D."/>
            <person name="Thisse C."/>
            <person name="Thisse B."/>
            <person name="Filloux C."/>
            <person name="Harduin-Lepers A."/>
        </authorList>
    </citation>
    <scope>NUCLEOTIDE SEQUENCE</scope>
</reference>
<keyword evidence="5" id="KW-0812">Transmembrane</keyword>
<evidence type="ECO:0000313" key="29">
    <source>
        <dbReference type="ZFIN" id="ZDB-GENE-060322-1"/>
    </source>
</evidence>
<keyword evidence="4 25" id="KW-0808">Transferase</keyword>
<evidence type="ECO:0000256" key="7">
    <source>
        <dbReference type="ARBA" id="ARBA00022989"/>
    </source>
</evidence>
<evidence type="ECO:0000313" key="25">
    <source>
        <dbReference type="EMBL" id="AAI25823.1"/>
    </source>
</evidence>
<reference evidence="28" key="6">
    <citation type="journal article" date="2009" name="J. Biol. Chem.">
        <title>Zebrafish and mouse alpha2,3-sialyltransferases responsible for synthesizing GM4 ganglioside.</title>
        <authorList>
            <person name="Chisada S."/>
            <person name="Yoshimura Y."/>
            <person name="Sakaguchi K."/>
            <person name="Uemura S."/>
            <person name="Go S."/>
            <person name="Ikeda K."/>
            <person name="Uchima H."/>
            <person name="Matsunaga N."/>
            <person name="Ogura K."/>
            <person name="Tai T."/>
            <person name="Okino N."/>
            <person name="Taguchi R."/>
            <person name="Inokuchi J."/>
            <person name="Ito M."/>
        </authorList>
    </citation>
    <scope>NUCLEOTIDE SEQUENCE</scope>
</reference>
<evidence type="ECO:0000256" key="15">
    <source>
        <dbReference type="ARBA" id="ARBA00041341"/>
    </source>
</evidence>
<evidence type="ECO:0000256" key="12">
    <source>
        <dbReference type="ARBA" id="ARBA00023180"/>
    </source>
</evidence>
<evidence type="ECO:0000313" key="28">
    <source>
        <dbReference type="RefSeq" id="NP_955810.2"/>
    </source>
</evidence>
<comment type="catalytic activity">
    <reaction evidence="22">
        <text>ganglioside GA2 (d18:1(4E)/18:0) + CMP-N-acetyl-beta-neuraminate = ganglioside GM2 (d18:1(4E)/18:0) + CMP + H(+)</text>
        <dbReference type="Rhea" id="RHEA:41776"/>
        <dbReference type="ChEBI" id="CHEBI:15378"/>
        <dbReference type="ChEBI" id="CHEBI:57812"/>
        <dbReference type="ChEBI" id="CHEBI:60377"/>
        <dbReference type="ChEBI" id="CHEBI:78485"/>
        <dbReference type="ChEBI" id="CHEBI:78486"/>
    </reaction>
    <physiologicalReaction direction="left-to-right" evidence="22">
        <dbReference type="Rhea" id="RHEA:41777"/>
    </physiologicalReaction>
</comment>
<dbReference type="Reactome" id="R-DRE-4085001">
    <property type="pathway name" value="Sialic acid metabolism"/>
</dbReference>
<dbReference type="Pfam" id="PF00777">
    <property type="entry name" value="Glyco_transf_29"/>
    <property type="match status" value="1"/>
</dbReference>
<reference evidence="28" key="13">
    <citation type="submission" date="2025-04" db="UniProtKB">
        <authorList>
            <consortium name="RefSeq"/>
        </authorList>
    </citation>
    <scope>IDENTIFICATION</scope>
</reference>
<dbReference type="ZFIN" id="ZDB-GENE-060322-1">
    <property type="gene designation" value="st3gal5"/>
</dbReference>
<reference evidence="28" key="3">
    <citation type="journal article" date="2006" name="Glycobiology">
        <title>Substitution of the N-glycan function in glycosyltransferases by specific amino acids: ST3Gal-V as a model enzyme.</title>
        <authorList>
            <person name="Uemura S."/>
            <person name="Kurose T."/>
            <person name="Suzuki T."/>
            <person name="Yoshida S."/>
            <person name="Ito M."/>
            <person name="Saito M."/>
            <person name="Horiuchi M."/>
            <person name="Inagaki F."/>
            <person name="Igarashi Y."/>
            <person name="Inokuchi J."/>
        </authorList>
    </citation>
    <scope>NUCLEOTIDE SEQUENCE</scope>
</reference>
<comment type="function">
    <text evidence="20">Transfers the sialyl group (N-acetyl-alpha-neuraminyl or NeuAc) from CMP-NeuAc to the non-reducing terminal galactose (Gal) of glycosphingolipids forming gangliosides (important molecules involved in the regulation of multiple cellular processes, including cell proliferation and differentiation, apoptosis, embryogenesis, development, and oncogenesis). Mainly involved in the biosynthesis of ganglioside GM3 but can also use different glycolipids as substrate acceptors such as D-galactosylceramide (GalCer), asialo-GM2 (GA2) and asialo-GM1 (GA1), although less preferentially than beta-D-Gal-(1-&gt;4)-beta-D-Glc-(1&lt;-&gt;1)-Cer (LacCer).</text>
</comment>
<reference evidence="28" key="10">
    <citation type="journal article" date="2017" name="Genome Res.">
        <title>Dynamic RNA-protein interactions underlie the zebrafish maternal-to-zygotic transition.</title>
        <authorList>
            <person name="Despic V."/>
            <person name="Dejung M."/>
            <person name="Gu M."/>
            <person name="Krishnan J."/>
            <person name="Zhang J."/>
            <person name="Herzel L."/>
            <person name="Straube K."/>
            <person name="Gerstein M.B."/>
            <person name="Butter F."/>
            <person name="Neugebauer K.M."/>
        </authorList>
    </citation>
    <scope>NUCLEOTIDE SEQUENCE</scope>
</reference>
<keyword evidence="12" id="KW-0325">Glycoprotein</keyword>
<dbReference type="InterPro" id="IPR001675">
    <property type="entry name" value="Glyco_trans_29"/>
</dbReference>
<dbReference type="Proteomes" id="UP000000437">
    <property type="component" value="Chromosome 14"/>
</dbReference>
<evidence type="ECO:0000256" key="23">
    <source>
        <dbReference type="ARBA" id="ARBA00049539"/>
    </source>
</evidence>
<keyword evidence="8" id="KW-0333">Golgi apparatus</keyword>
<evidence type="ECO:0000256" key="22">
    <source>
        <dbReference type="ARBA" id="ARBA00048805"/>
    </source>
</evidence>
<evidence type="ECO:0000256" key="17">
    <source>
        <dbReference type="ARBA" id="ARBA00041976"/>
    </source>
</evidence>
<dbReference type="InterPro" id="IPR012163">
    <property type="entry name" value="Sialyl_trans"/>
</dbReference>
<comment type="catalytic activity">
    <reaction evidence="21">
        <text>a beta-D-Gal-(1&lt;-&gt;1')-ceramide + CMP-N-acetyl-beta-neuraminate = N-acetyl-alpha-neuraminosyl-(2-&gt;3)-beta-D-galactosyl-(1&lt;-&gt;1')-ceramide + CMP + H(+)</text>
        <dbReference type="Rhea" id="RHEA:41780"/>
        <dbReference type="ChEBI" id="CHEBI:15378"/>
        <dbReference type="ChEBI" id="CHEBI:57812"/>
        <dbReference type="ChEBI" id="CHEBI:60377"/>
        <dbReference type="ChEBI" id="CHEBI:82643"/>
        <dbReference type="ChEBI" id="CHEBI:143593"/>
    </reaction>
    <physiologicalReaction direction="left-to-right" evidence="21">
        <dbReference type="Rhea" id="RHEA:41781"/>
    </physiologicalReaction>
</comment>
<dbReference type="KEGG" id="dre:394230"/>
<dbReference type="EC" id="2.4.3.9" evidence="13"/>
<evidence type="ECO:0000256" key="4">
    <source>
        <dbReference type="ARBA" id="ARBA00022679"/>
    </source>
</evidence>
<evidence type="ECO:0000256" key="11">
    <source>
        <dbReference type="ARBA" id="ARBA00023157"/>
    </source>
</evidence>
<reference evidence="28" key="12">
    <citation type="journal article" date="2022" name="Fish Physiol. Biochem.">
        <title>Lipid-related metabolism during zebrafish embryogenesis under unbalanced copper homeostasis.</title>
        <authorList>
            <person name="Li C."/>
            <person name="Wu Y."/>
            <person name="Li H."/>
            <person name="Wang H."/>
            <person name="Liu J.X."/>
        </authorList>
    </citation>
    <scope>NUCLEOTIDE SEQUENCE</scope>
</reference>
<reference evidence="27" key="7">
    <citation type="journal article" date="2013" name="Nature">
        <title>The zebrafish reference genome sequence and its relationship to the human genome.</title>
        <authorList>
            <consortium name="Genome Reference Consortium Zebrafish"/>
            <person name="Howe K."/>
            <person name="Clark M.D."/>
            <person name="Torroja C.F."/>
            <person name="Torrance J."/>
            <person name="Berthelot C."/>
            <person name="Muffato M."/>
            <person name="Collins J.E."/>
            <person name="Humphray S."/>
            <person name="McLaren K."/>
            <person name="Matthews L."/>
            <person name="McLaren S."/>
            <person name="Sealy I."/>
            <person name="Caccamo M."/>
            <person name="Churcher C."/>
            <person name="Scott C."/>
            <person name="Barrett J.C."/>
            <person name="Koch R."/>
            <person name="Rauch G.J."/>
            <person name="White S."/>
            <person name="Chow W."/>
            <person name="Kilian B."/>
            <person name="Quintais L.T."/>
            <person name="Guerra-Assuncao J.A."/>
            <person name="Zhou Y."/>
            <person name="Gu Y."/>
            <person name="Yen J."/>
            <person name="Vogel J.H."/>
            <person name="Eyre T."/>
            <person name="Redmond S."/>
            <person name="Banerjee R."/>
            <person name="Chi J."/>
            <person name="Fu B."/>
            <person name="Langley E."/>
            <person name="Maguire S.F."/>
            <person name="Laird G.K."/>
            <person name="Lloyd D."/>
            <person name="Kenyon E."/>
            <person name="Donaldson S."/>
            <person name="Sehra H."/>
            <person name="Almeida-King J."/>
            <person name="Loveland J."/>
            <person name="Trevanion S."/>
            <person name="Jones M."/>
            <person name="Quail M."/>
            <person name="Willey D."/>
            <person name="Hunt A."/>
            <person name="Burton J."/>
            <person name="Sims S."/>
            <person name="McLay K."/>
            <person name="Plumb B."/>
            <person name="Davis J."/>
            <person name="Clee C."/>
            <person name="Oliver K."/>
            <person name="Clark R."/>
            <person name="Riddle C."/>
            <person name="Elliot D."/>
            <person name="Eliott D."/>
            <person name="Threadgold G."/>
            <person name="Harden G."/>
            <person name="Ware D."/>
            <person name="Begum S."/>
            <person name="Mortimore B."/>
            <person name="Mortimer B."/>
            <person name="Kerry G."/>
            <person name="Heath P."/>
            <person name="Phillimore B."/>
            <person name="Tracey A."/>
            <person name="Corby N."/>
            <person name="Dunn M."/>
            <person name="Johnson C."/>
            <person name="Wood J."/>
            <person name="Clark S."/>
            <person name="Pelan S."/>
            <person name="Griffiths G."/>
            <person name="Smith M."/>
            <person name="Glithero R."/>
            <person name="Howden P."/>
            <person name="Barker N."/>
            <person name="Lloyd C."/>
            <person name="Stevens C."/>
            <person name="Harley J."/>
            <person name="Holt K."/>
            <person name="Panagiotidis G."/>
            <person name="Lovell J."/>
            <person name="Beasley H."/>
            <person name="Henderson C."/>
            <person name="Gordon D."/>
            <person name="Auger K."/>
            <person name="Wright D."/>
            <person name="Collins J."/>
            <person name="Raisen C."/>
            <person name="Dyer L."/>
            <person name="Leung K."/>
            <person name="Robertson L."/>
            <person name="Ambridge K."/>
            <person name="Leongamornlert D."/>
            <person name="McGuire S."/>
            <person name="Gilderthorp R."/>
            <person name="Griffiths C."/>
            <person name="Manthravadi D."/>
            <person name="Nichol S."/>
            <person name="Barker G."/>
            <person name="Whitehead S."/>
            <person name="Kay M."/>
            <person name="Brown J."/>
            <person name="Murnane C."/>
            <person name="Gray E."/>
            <person name="Humphries M."/>
            <person name="Sycamore N."/>
            <person name="Barker D."/>
            <person name="Saunders D."/>
            <person name="Wallis J."/>
            <person name="Babbage A."/>
            <person name="Hammond S."/>
            <person name="Mashreghi-Mohammadi M."/>
            <person name="Barr L."/>
            <person name="Martin S."/>
            <person name="Wray P."/>
            <person name="Ellington A."/>
            <person name="Matthews N."/>
            <person name="Ellwood M."/>
            <person name="Woodmansey R."/>
            <person name="Clark G."/>
            <person name="Cooper J."/>
            <person name="Cooper J."/>
            <person name="Tromans A."/>
            <person name="Grafham D."/>
            <person name="Skuce C."/>
            <person name="Pandian R."/>
            <person name="Andrews R."/>
            <person name="Harrison E."/>
            <person name="Kimberley A."/>
            <person name="Garnett J."/>
            <person name="Fosker N."/>
            <person name="Hall R."/>
            <person name="Garner P."/>
            <person name="Kelly D."/>
            <person name="Bird C."/>
            <person name="Palmer S."/>
            <person name="Gehring I."/>
            <person name="Berger A."/>
            <person name="Dooley C.M."/>
            <person name="Ersan-Urun Z."/>
            <person name="Eser C."/>
            <person name="Geiger H."/>
            <person name="Geisler M."/>
            <person name="Karotki L."/>
            <person name="Kirn A."/>
            <person name="Konantz J."/>
            <person name="Konantz M."/>
            <person name="Oberlander M."/>
            <person name="Rudolph-Geiger S."/>
            <person name="Teucke M."/>
            <person name="Lanz C."/>
            <person name="Raddatz G."/>
            <person name="Osoegawa K."/>
            <person name="Zhu B."/>
            <person name="Rapp A."/>
            <person name="Widaa S."/>
            <person name="Langford C."/>
            <person name="Yang F."/>
            <person name="Schuster S.C."/>
            <person name="Carter N.P."/>
            <person name="Harrow J."/>
            <person name="Ning Z."/>
            <person name="Herrero J."/>
            <person name="Searle S.M."/>
            <person name="Enright A."/>
            <person name="Geisler R."/>
            <person name="Plasterk R.H."/>
            <person name="Lee C."/>
            <person name="Westerfield M."/>
            <person name="de Jong P.J."/>
            <person name="Zon L.I."/>
            <person name="Postlethwait J.H."/>
            <person name="Nusslein-Volhard C."/>
            <person name="Hubbard T.J."/>
            <person name="Roest Crollius H."/>
            <person name="Rogers J."/>
            <person name="Stemple D.L."/>
        </authorList>
    </citation>
    <scope>NUCLEOTIDE SEQUENCE [LARGE SCALE GENOMIC DNA]</scope>
</reference>
<keyword evidence="9" id="KW-0443">Lipid metabolism</keyword>
<dbReference type="OrthoDB" id="10264956at2759"/>
<evidence type="ECO:0000256" key="19">
    <source>
        <dbReference type="ARBA" id="ARBA00043651"/>
    </source>
</evidence>
<keyword evidence="6" id="KW-0735">Signal-anchor</keyword>
<dbReference type="PIRSF" id="PIRSF005557">
    <property type="entry name" value="Sialyl_trans"/>
    <property type="match status" value="1"/>
</dbReference>
<dbReference type="EMBL" id="BC164193">
    <property type="protein sequence ID" value="AAI64193.1"/>
    <property type="molecule type" value="mRNA"/>
</dbReference>
<reference evidence="28" key="5">
    <citation type="journal article" date="2008" name="BMC Evol. Biol.">
        <title>The medaka novel immune-type receptor (NITR) gene clusters reveal an extraordinary degree of divergence in variable domains.</title>
        <authorList>
            <person name="Desai S."/>
            <person name="Heffelfinger A.K."/>
            <person name="Orcutt T.M."/>
            <person name="Litman G.W."/>
            <person name="Yoder J.A."/>
        </authorList>
    </citation>
    <scope>NUCLEOTIDE SEQUENCE</scope>
</reference>
<evidence type="ECO:0000256" key="18">
    <source>
        <dbReference type="ARBA" id="ARBA00042545"/>
    </source>
</evidence>
<proteinExistence type="evidence at transcript level"/>
<keyword evidence="27" id="KW-1185">Reference proteome</keyword>
<evidence type="ECO:0000256" key="14">
    <source>
        <dbReference type="ARBA" id="ARBA00039792"/>
    </source>
</evidence>
<evidence type="ECO:0000313" key="27">
    <source>
        <dbReference type="Proteomes" id="UP000000437"/>
    </source>
</evidence>
<evidence type="ECO:0000256" key="1">
    <source>
        <dbReference type="ARBA" id="ARBA00004323"/>
    </source>
</evidence>
<dbReference type="GO" id="GO:0047291">
    <property type="term" value="F:lactosylceramide alpha-2,3-sialyltransferase activity"/>
    <property type="evidence" value="ECO:0000314"/>
    <property type="project" value="ZFIN"/>
</dbReference>
<keyword evidence="10" id="KW-0472">Membrane</keyword>
<dbReference type="GO" id="GO:0006688">
    <property type="term" value="P:glycosphingolipid biosynthetic process"/>
    <property type="evidence" value="ECO:0000315"/>
    <property type="project" value="ZFIN"/>
</dbReference>
<dbReference type="FunFam" id="3.90.1480.20:FF:000006">
    <property type="entry name" value="ST3 beta-galactoside alpha-2,3-sialyltransferase 5"/>
    <property type="match status" value="1"/>
</dbReference>
<dbReference type="GeneID" id="394230"/>
<keyword evidence="3 25" id="KW-0328">Glycosyltransferase</keyword>
<dbReference type="PANTHER" id="PTHR13713:SF60">
    <property type="entry name" value="LACTOSYLCERAMIDE ALPHA-2,3-SIALYLTRANSFERASE"/>
    <property type="match status" value="1"/>
</dbReference>
<dbReference type="AlphaFoldDB" id="A0JMC3"/>
<comment type="catalytic activity">
    <reaction evidence="19">
        <text>a beta-D-Gal-(1-&gt;4)-beta-D-Glc-(1&lt;-&gt;1)-Cer(d18:1(4E)) + CMP-N-acetyl-beta-neuraminate = a ganglioside GM3 (d18:1(4E)) + CMP + H(+)</text>
        <dbReference type="Rhea" id="RHEA:18417"/>
        <dbReference type="ChEBI" id="CHEBI:15378"/>
        <dbReference type="ChEBI" id="CHEBI:17950"/>
        <dbReference type="ChEBI" id="CHEBI:57812"/>
        <dbReference type="ChEBI" id="CHEBI:60065"/>
        <dbReference type="ChEBI" id="CHEBI:60377"/>
        <dbReference type="EC" id="2.4.3.9"/>
    </reaction>
    <physiologicalReaction direction="left-to-right" evidence="19">
        <dbReference type="Rhea" id="RHEA:18418"/>
    </physiologicalReaction>
</comment>
<gene>
    <name evidence="25 28 29" type="primary">st3gal5</name>
    <name evidence="28" type="synonym">st3Gal-V</name>
    <name evidence="28" type="synonym">wu:fc08a12</name>
</gene>
<reference evidence="25" key="4">
    <citation type="submission" date="2006-10" db="EMBL/GenBank/DDBJ databases">
        <authorList>
            <consortium name="NIH - Zebrafish Gene Collection (ZGC) project"/>
        </authorList>
    </citation>
    <scope>NUCLEOTIDE SEQUENCE [LARGE SCALE MRNA]</scope>
    <source>
        <tissue evidence="25">Embryo</tissue>
        <tissue evidence="26">PCR rescue</tissue>
    </source>
</reference>
<evidence type="ECO:0000256" key="8">
    <source>
        <dbReference type="ARBA" id="ARBA00023034"/>
    </source>
</evidence>
<sequence length="364" mass="41857">MRRVMKQSSCYFSKRTMILLLSLALMSLAFLKLPSFHTELKPVEVPVDNKFRKRVHSHVREILDKECRPSFARQRMVTEHHGSTPTIDPFLNKNMKLDKQIFQYPPPFGFLDMKNKLEEILNLLPVSSEQRLGERDCRRCVVVGNGGILKGLGLGHLLNRFDIIIRLNSGPLQDFSADVGNRTTIRMSYPESCPKVWEDTDPDLKYVAVIFKSVDFHWLRAMISRTPVSLWDRLFFWQNVPMSVPVKTSQFHLLNPQIIREMALDLLNYPEPKKRLWSWDQNIPTLGLTALNLATYICDEVSLAGFGYNLSQKEAPLHYYDSVPMTTILKEAMHNVQKETVFLKRLVASGSITDLTGGIHCSFC</sequence>
<evidence type="ECO:0000256" key="9">
    <source>
        <dbReference type="ARBA" id="ARBA00023098"/>
    </source>
</evidence>
<organism evidence="25">
    <name type="scientific">Danio rerio</name>
    <name type="common">Zebrafish</name>
    <name type="synonym">Brachydanio rerio</name>
    <dbReference type="NCBI Taxonomy" id="7955"/>
    <lineage>
        <taxon>Eukaryota</taxon>
        <taxon>Metazoa</taxon>
        <taxon>Chordata</taxon>
        <taxon>Craniata</taxon>
        <taxon>Vertebrata</taxon>
        <taxon>Euteleostomi</taxon>
        <taxon>Actinopterygii</taxon>
        <taxon>Neopterygii</taxon>
        <taxon>Teleostei</taxon>
        <taxon>Ostariophysi</taxon>
        <taxon>Cypriniformes</taxon>
        <taxon>Danionidae</taxon>
        <taxon>Danioninae</taxon>
        <taxon>Danio</taxon>
    </lineage>
</organism>
<dbReference type="EMBL" id="BC125822">
    <property type="protein sequence ID" value="AAI25823.1"/>
    <property type="molecule type" value="mRNA"/>
</dbReference>
<reference evidence="28" key="1">
    <citation type="journal article" date="2005" name="Glycobiology">
        <title>The animal sialyltransferases and sialyltransferase-related genes: a phylogenetic approach.</title>
        <authorList>
            <person name="Harduin-Lepers A."/>
            <person name="Mollicone R."/>
            <person name="Delannoy P."/>
            <person name="Oriol R."/>
        </authorList>
    </citation>
    <scope>NUCLEOTIDE SEQUENCE</scope>
</reference>
<keyword evidence="7" id="KW-1133">Transmembrane helix</keyword>
<feature type="disulfide bond" evidence="24">
    <location>
        <begin position="140"/>
        <end position="298"/>
    </location>
</feature>
<evidence type="ECO:0000256" key="21">
    <source>
        <dbReference type="ARBA" id="ARBA00048050"/>
    </source>
</evidence>
<name>A0JMC3_DANRE</name>
<dbReference type="PANTHER" id="PTHR13713">
    <property type="entry name" value="SIALYLTRANSFERASE"/>
    <property type="match status" value="1"/>
</dbReference>
<evidence type="ECO:0000313" key="26">
    <source>
        <dbReference type="EMBL" id="AAI64193.1"/>
    </source>
</evidence>
<dbReference type="Gene3D" id="3.90.1480.20">
    <property type="entry name" value="Glycosyl transferase family 29"/>
    <property type="match status" value="1"/>
</dbReference>
<dbReference type="InterPro" id="IPR038578">
    <property type="entry name" value="GT29-like_sf"/>
</dbReference>
<dbReference type="AGR" id="ZFIN:ZDB-GENE-060322-1"/>
<evidence type="ECO:0000256" key="3">
    <source>
        <dbReference type="ARBA" id="ARBA00022676"/>
    </source>
</evidence>
<dbReference type="InterPro" id="IPR051142">
    <property type="entry name" value="Glycosyltransferase_29"/>
</dbReference>
<comment type="catalytic activity">
    <reaction evidence="23">
        <text>ganglioside GA1 (d18:1(4E)/18:0) + CMP-N-acetyl-beta-neuraminate = ganglioside GM1 (d18:1(4E)/18:0) + CMP + H(+)</text>
        <dbReference type="Rhea" id="RHEA:41784"/>
        <dbReference type="ChEBI" id="CHEBI:15378"/>
        <dbReference type="ChEBI" id="CHEBI:57812"/>
        <dbReference type="ChEBI" id="CHEBI:60377"/>
        <dbReference type="ChEBI" id="CHEBI:73110"/>
        <dbReference type="ChEBI" id="CHEBI:78484"/>
    </reaction>
    <physiologicalReaction direction="left-to-right" evidence="23">
        <dbReference type="Rhea" id="RHEA:41785"/>
    </physiologicalReaction>
</comment>
<comment type="subcellular location">
    <subcellularLocation>
        <location evidence="1">Golgi apparatus membrane</location>
        <topology evidence="1">Single-pass type II membrane protein</topology>
    </subcellularLocation>
</comment>
<evidence type="ECO:0000256" key="6">
    <source>
        <dbReference type="ARBA" id="ARBA00022968"/>
    </source>
</evidence>
<accession>A0JMC3</accession>
<evidence type="ECO:0000256" key="20">
    <source>
        <dbReference type="ARBA" id="ARBA00045587"/>
    </source>
</evidence>
<reference evidence="28" key="2">
    <citation type="journal article" date="2006" name="FASEB J.">
        <title>Ganglioside GM3 is involved in neuronal cell death.</title>
        <authorList>
            <person name="Sohn H."/>
            <person name="Kim Y.S."/>
            <person name="Kim H.T."/>
            <person name="Kim C.H."/>
            <person name="Cho E.W."/>
            <person name="Kang H.Y."/>
            <person name="Kim N.S."/>
            <person name="Kim C.H."/>
            <person name="Ryu S.E."/>
            <person name="Lee J.H."/>
            <person name="Ko J.H."/>
        </authorList>
    </citation>
    <scope>NUCLEOTIDE SEQUENCE</scope>
</reference>
<dbReference type="GO" id="GO:0000139">
    <property type="term" value="C:Golgi membrane"/>
    <property type="evidence" value="ECO:0007669"/>
    <property type="project" value="UniProtKB-SubCell"/>
</dbReference>
<keyword evidence="11" id="KW-1015">Disulfide bond</keyword>
<dbReference type="RefSeq" id="NP_955810.2">
    <property type="nucleotide sequence ID" value="NM_199516.2"/>
</dbReference>
<evidence type="ECO:0000256" key="2">
    <source>
        <dbReference type="ARBA" id="ARBA00006003"/>
    </source>
</evidence>
<reference evidence="28" key="9">
    <citation type="journal article" date="2016" name="BMC Genomics">
        <title>Gene evolution and gene expression after whole genome duplication in fish: the PhyloFish database.</title>
        <authorList>
            <person name="Pasquier J."/>
            <person name="Cabau C."/>
            <person name="Nguyen T."/>
            <person name="Jouanno E."/>
            <person name="Severac D."/>
            <person name="Braasch I."/>
            <person name="Journot L."/>
            <person name="Pontarotti P."/>
            <person name="Klopp C."/>
            <person name="Postlethwait J.H."/>
            <person name="Guiguen Y."/>
            <person name="Bobe J."/>
        </authorList>
    </citation>
    <scope>NUCLEOTIDE SEQUENCE</scope>
</reference>
<reference evidence="28" key="11">
    <citation type="journal article" date="2018" name="Nat. Commun.">
        <title>Systems glycomics of adult zebrafish identifies organ-specific sialylation and glycosylation patterns.</title>
        <authorList>
            <person name="Yamakawa N."/>
            <person name="Vanbeselaere J."/>
            <person name="Chang L.Y."/>
            <person name="Yu S.Y."/>
            <person name="Ducrocq L."/>
            <person name="Harduin-Lepers A."/>
            <person name="Kurata J."/>
            <person name="Aoki-Kinoshita K.F."/>
            <person name="Sato C."/>
            <person name="Khoo K.H."/>
            <person name="Kitajima K."/>
            <person name="Guerardel Y."/>
        </authorList>
    </citation>
    <scope>NUCLEOTIDE SEQUENCE</scope>
</reference>
<evidence type="ECO:0000256" key="5">
    <source>
        <dbReference type="ARBA" id="ARBA00022692"/>
    </source>
</evidence>
<evidence type="ECO:0000256" key="24">
    <source>
        <dbReference type="PIRSR" id="PIRSR005557-2"/>
    </source>
</evidence>
<dbReference type="Reactome" id="R-DRE-9840309">
    <property type="pathway name" value="Glycosphingolipid biosynthesis"/>
</dbReference>
<evidence type="ECO:0000256" key="16">
    <source>
        <dbReference type="ARBA" id="ARBA00041896"/>
    </source>
</evidence>
<comment type="similarity">
    <text evidence="2">Belongs to the glycosyltransferase 29 family.</text>
</comment>
<evidence type="ECO:0000256" key="13">
    <source>
        <dbReference type="ARBA" id="ARBA00039111"/>
    </source>
</evidence>
<protein>
    <recommendedName>
        <fullName evidence="14">Lactosylceramide alpha-2,3-sialyltransferase</fullName>
        <ecNumber evidence="13">2.4.3.9</ecNumber>
    </recommendedName>
    <alternativeName>
        <fullName evidence="15">CMP-NeuAc:lactosylceramide alpha-2,3-sialyltransferase</fullName>
    </alternativeName>
    <alternativeName>
        <fullName evidence="18">Ganglioside GM3 synthase</fullName>
    </alternativeName>
    <alternativeName>
        <fullName evidence="17">ST3Gal V</fullName>
    </alternativeName>
    <alternativeName>
        <fullName evidence="16">Sialyltransferase 9</fullName>
    </alternativeName>
</protein>
<dbReference type="CTD" id="8869"/>